<dbReference type="Proteomes" id="UP000230750">
    <property type="component" value="Unassembled WGS sequence"/>
</dbReference>
<dbReference type="GO" id="GO:0005852">
    <property type="term" value="C:eukaryotic translation initiation factor 3 complex"/>
    <property type="evidence" value="ECO:0007669"/>
    <property type="project" value="UniProtKB-UniRule"/>
</dbReference>
<dbReference type="GO" id="GO:0001732">
    <property type="term" value="P:formation of cytoplasmic translation initiation complex"/>
    <property type="evidence" value="ECO:0007669"/>
    <property type="project" value="UniProtKB-UniRule"/>
</dbReference>
<keyword evidence="10" id="KW-1185">Reference proteome</keyword>
<feature type="domain" description="Translation initiation factor beta propellor-like" evidence="8">
    <location>
        <begin position="451"/>
        <end position="503"/>
    </location>
</feature>
<proteinExistence type="inferred from homology"/>
<dbReference type="InterPro" id="IPR015943">
    <property type="entry name" value="WD40/YVTN_repeat-like_dom_sf"/>
</dbReference>
<keyword evidence="1 6" id="KW-0963">Cytoplasm</keyword>
<comment type="subunit">
    <text evidence="6">Component of the eukaryotic translation initiation factor 3 (eIF-3) complex.</text>
</comment>
<feature type="compositionally biased region" description="Acidic residues" evidence="7">
    <location>
        <begin position="31"/>
        <end position="42"/>
    </location>
</feature>
<dbReference type="OrthoDB" id="10250414at2759"/>
<keyword evidence="5 6" id="KW-0648">Protein biosynthesis</keyword>
<dbReference type="PANTHER" id="PTHR14068:SF0">
    <property type="entry name" value="EUKARYOTIC TRANSLATION INITIATION FACTOR 3 SUBUNIT B"/>
    <property type="match status" value="1"/>
</dbReference>
<evidence type="ECO:0000313" key="9">
    <source>
        <dbReference type="EMBL" id="PIK36945.1"/>
    </source>
</evidence>
<dbReference type="AlphaFoldDB" id="A0A2G8JML1"/>
<evidence type="ECO:0000259" key="8">
    <source>
        <dbReference type="Pfam" id="PF08662"/>
    </source>
</evidence>
<evidence type="ECO:0000256" key="7">
    <source>
        <dbReference type="SAM" id="MobiDB-lite"/>
    </source>
</evidence>
<evidence type="ECO:0000256" key="4">
    <source>
        <dbReference type="ARBA" id="ARBA00022884"/>
    </source>
</evidence>
<reference evidence="9 10" key="1">
    <citation type="journal article" date="2017" name="PLoS Biol.">
        <title>The sea cucumber genome provides insights into morphological evolution and visceral regeneration.</title>
        <authorList>
            <person name="Zhang X."/>
            <person name="Sun L."/>
            <person name="Yuan J."/>
            <person name="Sun Y."/>
            <person name="Gao Y."/>
            <person name="Zhang L."/>
            <person name="Li S."/>
            <person name="Dai H."/>
            <person name="Hamel J.F."/>
            <person name="Liu C."/>
            <person name="Yu Y."/>
            <person name="Liu S."/>
            <person name="Lin W."/>
            <person name="Guo K."/>
            <person name="Jin S."/>
            <person name="Xu P."/>
            <person name="Storey K.B."/>
            <person name="Huan P."/>
            <person name="Zhang T."/>
            <person name="Zhou Y."/>
            <person name="Zhang J."/>
            <person name="Lin C."/>
            <person name="Li X."/>
            <person name="Xing L."/>
            <person name="Huo D."/>
            <person name="Sun M."/>
            <person name="Wang L."/>
            <person name="Mercier A."/>
            <person name="Li F."/>
            <person name="Yang H."/>
            <person name="Xiang J."/>
        </authorList>
    </citation>
    <scope>NUCLEOTIDE SEQUENCE [LARGE SCALE GENOMIC DNA]</scope>
    <source>
        <strain evidence="9">Shaxun</strain>
        <tissue evidence="9">Muscle</tissue>
    </source>
</reference>
<dbReference type="GO" id="GO:0033290">
    <property type="term" value="C:eukaryotic 48S preinitiation complex"/>
    <property type="evidence" value="ECO:0007669"/>
    <property type="project" value="UniProtKB-UniRule"/>
</dbReference>
<feature type="region of interest" description="Disordered" evidence="7">
    <location>
        <begin position="1"/>
        <end position="42"/>
    </location>
</feature>
<dbReference type="Pfam" id="PF08662">
    <property type="entry name" value="eIF2A"/>
    <property type="match status" value="2"/>
</dbReference>
<dbReference type="GO" id="GO:0003723">
    <property type="term" value="F:RNA binding"/>
    <property type="evidence" value="ECO:0007669"/>
    <property type="project" value="UniProtKB-UniRule"/>
</dbReference>
<sequence>MAEGEWEQAPVRKKHLDRNSEGTDDRPLENGMDEEEPNFSDAEDFIDDVTDDELLGDLLKQKPSEAVGIDSVVVVDNIPQVGQERVSKLKNVIRKIFSKYGEIITNFIQKKMEKLKANVLKVSYPFLYSYGDIPDDWQPPEKQSFVDHCNLRWRRNDRHLKNTPSEGVLVEARKRWTETFVRWSPLGSFLATMHQKGIALWGGEKFVQIKRFAHPGVQLIDFSPCERYMVSFSPVLGVNEEPLAIIVWDTRTGYKKRAFHCETACQWPIFKWSPDGKFFARLSSDLLSIYETPSCGLLEKKSLKIPGIKDFGWSPSENILAYWTPEAKDSPARVTLLEIPSRKELRVKNLFNVGDCKMHWQTQGDYLCVKVDRVTKSKKVQSCNFEIFRIREKLFPVDSVELKEVFCFQQSFIELNVFSILYRRNKEKKQANSVFWSPTGQFVILAGLRKEHFMATDVEWDPSGRYVVTGVSWWSHKVDNAFWVWNFQGKLLQKCAREKFCQLLWRPRPKSLLDKEQVKEIKKNMKVYTKQFELKDRQNLTKASKEQIEKRQKMLTDFQSLQEYLEETFKGLKEERLHLRGGVDTDRFDSNFEELEDEEEVEFFLGEEITEIDEFEYE</sequence>
<organism evidence="9 10">
    <name type="scientific">Stichopus japonicus</name>
    <name type="common">Sea cucumber</name>
    <dbReference type="NCBI Taxonomy" id="307972"/>
    <lineage>
        <taxon>Eukaryota</taxon>
        <taxon>Metazoa</taxon>
        <taxon>Echinodermata</taxon>
        <taxon>Eleutherozoa</taxon>
        <taxon>Echinozoa</taxon>
        <taxon>Holothuroidea</taxon>
        <taxon>Aspidochirotacea</taxon>
        <taxon>Aspidochirotida</taxon>
        <taxon>Stichopodidae</taxon>
        <taxon>Apostichopus</taxon>
    </lineage>
</organism>
<evidence type="ECO:0000256" key="1">
    <source>
        <dbReference type="ARBA" id="ARBA00022490"/>
    </source>
</evidence>
<comment type="caution">
    <text evidence="9">The sequence shown here is derived from an EMBL/GenBank/DDBJ whole genome shotgun (WGS) entry which is preliminary data.</text>
</comment>
<keyword evidence="2 6" id="KW-0396">Initiation factor</keyword>
<protein>
    <recommendedName>
        <fullName evidence="6">Eukaryotic translation initiation factor 3 subunit B</fullName>
        <shortName evidence="6">eIF3b</shortName>
    </recommendedName>
    <alternativeName>
        <fullName evidence="6">Eukaryotic translation initiation factor 3 subunit 9</fullName>
    </alternativeName>
</protein>
<comment type="similarity">
    <text evidence="6">Belongs to the eIF-3 subunit B family.</text>
</comment>
<dbReference type="PANTHER" id="PTHR14068">
    <property type="entry name" value="EUKARYOTIC TRANSLATION INITIATION FACTOR 3 EIF3 -RELATED"/>
    <property type="match status" value="1"/>
</dbReference>
<keyword evidence="3" id="KW-0853">WD repeat</keyword>
<dbReference type="GO" id="GO:0016282">
    <property type="term" value="C:eukaryotic 43S preinitiation complex"/>
    <property type="evidence" value="ECO:0007669"/>
    <property type="project" value="UniProtKB-UniRule"/>
</dbReference>
<dbReference type="GO" id="GO:0003743">
    <property type="term" value="F:translation initiation factor activity"/>
    <property type="evidence" value="ECO:0007669"/>
    <property type="project" value="UniProtKB-UniRule"/>
</dbReference>
<evidence type="ECO:0000256" key="3">
    <source>
        <dbReference type="ARBA" id="ARBA00022574"/>
    </source>
</evidence>
<dbReference type="SUPFAM" id="SSF82171">
    <property type="entry name" value="DPP6 N-terminal domain-like"/>
    <property type="match status" value="1"/>
</dbReference>
<comment type="subcellular location">
    <subcellularLocation>
        <location evidence="6">Cytoplasm</location>
    </subcellularLocation>
</comment>
<dbReference type="GO" id="GO:0031369">
    <property type="term" value="F:translation initiation factor binding"/>
    <property type="evidence" value="ECO:0007669"/>
    <property type="project" value="InterPro"/>
</dbReference>
<feature type="domain" description="Translation initiation factor beta propellor-like" evidence="8">
    <location>
        <begin position="348"/>
        <end position="404"/>
    </location>
</feature>
<dbReference type="Gene3D" id="3.30.70.330">
    <property type="match status" value="1"/>
</dbReference>
<accession>A0A2G8JML1</accession>
<feature type="compositionally biased region" description="Basic and acidic residues" evidence="7">
    <location>
        <begin position="17"/>
        <end position="28"/>
    </location>
</feature>
<gene>
    <name evidence="9" type="ORF">BSL78_26223</name>
</gene>
<dbReference type="STRING" id="307972.A0A2G8JML1"/>
<dbReference type="InterPro" id="IPR011400">
    <property type="entry name" value="EIF3B"/>
</dbReference>
<evidence type="ECO:0000256" key="2">
    <source>
        <dbReference type="ARBA" id="ARBA00022540"/>
    </source>
</evidence>
<evidence type="ECO:0000313" key="10">
    <source>
        <dbReference type="Proteomes" id="UP000230750"/>
    </source>
</evidence>
<dbReference type="HAMAP" id="MF_03001">
    <property type="entry name" value="eIF3b"/>
    <property type="match status" value="1"/>
</dbReference>
<keyword evidence="4 6" id="KW-0694">RNA-binding</keyword>
<dbReference type="InterPro" id="IPR013979">
    <property type="entry name" value="TIF_beta_prop-like"/>
</dbReference>
<name>A0A2G8JML1_STIJA</name>
<comment type="function">
    <text evidence="6">RNA-binding component of the eukaryotic translation initiation factor 3 (eIF-3) complex, which is involved in protein synthesis of a specialized repertoire of mRNAs and, together with other initiation factors, stimulates binding of mRNA and methionyl-tRNAi to the 40S ribosome. The eIF-3 complex specifically targets and initiates translation of a subset of mRNAs involved in cell proliferation.</text>
</comment>
<dbReference type="Gene3D" id="2.130.10.10">
    <property type="entry name" value="YVTN repeat-like/Quinoprotein amine dehydrogenase"/>
    <property type="match status" value="1"/>
</dbReference>
<dbReference type="PIRSF" id="PIRSF036424">
    <property type="entry name" value="eIF3b"/>
    <property type="match status" value="1"/>
</dbReference>
<dbReference type="EMBL" id="MRZV01001590">
    <property type="protein sequence ID" value="PIK36945.1"/>
    <property type="molecule type" value="Genomic_DNA"/>
</dbReference>
<evidence type="ECO:0000256" key="6">
    <source>
        <dbReference type="HAMAP-Rule" id="MF_03001"/>
    </source>
</evidence>
<evidence type="ECO:0000256" key="5">
    <source>
        <dbReference type="ARBA" id="ARBA00022917"/>
    </source>
</evidence>
<dbReference type="InterPro" id="IPR012677">
    <property type="entry name" value="Nucleotide-bd_a/b_plait_sf"/>
</dbReference>